<gene>
    <name evidence="1" type="ORF">EZS28_050066</name>
</gene>
<dbReference type="AlphaFoldDB" id="A0A5J4T832"/>
<dbReference type="EMBL" id="SNRW01036384">
    <property type="protein sequence ID" value="KAA6354407.1"/>
    <property type="molecule type" value="Genomic_DNA"/>
</dbReference>
<feature type="non-terminal residue" evidence="1">
    <location>
        <position position="1"/>
    </location>
</feature>
<evidence type="ECO:0000313" key="1">
    <source>
        <dbReference type="EMBL" id="KAA6354407.1"/>
    </source>
</evidence>
<reference evidence="1 2" key="1">
    <citation type="submission" date="2019-03" db="EMBL/GenBank/DDBJ databases">
        <title>Single cell metagenomics reveals metabolic interactions within the superorganism composed of flagellate Streblomastix strix and complex community of Bacteroidetes bacteria on its surface.</title>
        <authorList>
            <person name="Treitli S.C."/>
            <person name="Kolisko M."/>
            <person name="Husnik F."/>
            <person name="Keeling P."/>
            <person name="Hampl V."/>
        </authorList>
    </citation>
    <scope>NUCLEOTIDE SEQUENCE [LARGE SCALE GENOMIC DNA]</scope>
    <source>
        <strain evidence="1">ST1C</strain>
    </source>
</reference>
<dbReference type="Proteomes" id="UP000324800">
    <property type="component" value="Unassembled WGS sequence"/>
</dbReference>
<comment type="caution">
    <text evidence="1">The sequence shown here is derived from an EMBL/GenBank/DDBJ whole genome shotgun (WGS) entry which is preliminary data.</text>
</comment>
<accession>A0A5J4T832</accession>
<protein>
    <submittedName>
        <fullName evidence="1">Uncharacterized protein</fullName>
    </submittedName>
</protein>
<name>A0A5J4T832_9EUKA</name>
<organism evidence="1 2">
    <name type="scientific">Streblomastix strix</name>
    <dbReference type="NCBI Taxonomy" id="222440"/>
    <lineage>
        <taxon>Eukaryota</taxon>
        <taxon>Metamonada</taxon>
        <taxon>Preaxostyla</taxon>
        <taxon>Oxymonadida</taxon>
        <taxon>Streblomastigidae</taxon>
        <taxon>Streblomastix</taxon>
    </lineage>
</organism>
<proteinExistence type="predicted"/>
<sequence length="35" mass="4441">YESHLYQEMLCCFQIMSFKMMKKKKKITKMKMKFK</sequence>
<evidence type="ECO:0000313" key="2">
    <source>
        <dbReference type="Proteomes" id="UP000324800"/>
    </source>
</evidence>